<accession>A0ABS4NAT7</accession>
<reference evidence="1" key="1">
    <citation type="submission" date="2021-03" db="EMBL/GenBank/DDBJ databases">
        <title>Genomic Encyclopedia of Type Strains, Phase IV (KMG-IV): sequencing the most valuable type-strain genomes for metagenomic binning, comparative biology and taxonomic classification.</title>
        <authorList>
            <person name="Goeker M."/>
        </authorList>
    </citation>
    <scope>NUCLEOTIDE SEQUENCE</scope>
    <source>
        <strain evidence="1">DSM 101588</strain>
    </source>
</reference>
<proteinExistence type="predicted"/>
<evidence type="ECO:0000313" key="1">
    <source>
        <dbReference type="EMBL" id="MBP2070773.1"/>
    </source>
</evidence>
<gene>
    <name evidence="1" type="ORF">J2Z80_000271</name>
</gene>
<dbReference type="Proteomes" id="UP001166402">
    <property type="component" value="Unassembled WGS sequence"/>
</dbReference>
<evidence type="ECO:0000313" key="2">
    <source>
        <dbReference type="Proteomes" id="UP001166402"/>
    </source>
</evidence>
<name>A0ABS4NAT7_9THEO</name>
<dbReference type="EMBL" id="JAGGLT010000002">
    <property type="protein sequence ID" value="MBP2070773.1"/>
    <property type="molecule type" value="Genomic_DNA"/>
</dbReference>
<sequence>MIMIKHIHWENKNKEQGGILGLKRDEATNKVTIASLRGNALPVEFLLSILNAGLKEGWEKEAEKLHLSRKNPWLVSRYVSTSGAEDYYLTVLSNPVWKYVYNTAHIHISMYGKLNEDLNLWLGDIPPLLNEILKNYNSSEPDYIYAYTPTLNEHEFIPPSTPSGLLETIESIKALKTLSNN</sequence>
<keyword evidence="2" id="KW-1185">Reference proteome</keyword>
<protein>
    <submittedName>
        <fullName evidence="1">Uncharacterized protein</fullName>
    </submittedName>
</protein>
<dbReference type="RefSeq" id="WP_209452748.1">
    <property type="nucleotide sequence ID" value="NZ_JAGGLT010000002.1"/>
</dbReference>
<organism evidence="1 2">
    <name type="scientific">Thermoanaerobacterium butyriciformans</name>
    <dbReference type="NCBI Taxonomy" id="1702242"/>
    <lineage>
        <taxon>Bacteria</taxon>
        <taxon>Bacillati</taxon>
        <taxon>Bacillota</taxon>
        <taxon>Clostridia</taxon>
        <taxon>Thermoanaerobacterales</taxon>
        <taxon>Thermoanaerobacteraceae</taxon>
        <taxon>Thermoanaerobacterium</taxon>
    </lineage>
</organism>
<comment type="caution">
    <text evidence="1">The sequence shown here is derived from an EMBL/GenBank/DDBJ whole genome shotgun (WGS) entry which is preliminary data.</text>
</comment>